<dbReference type="Proteomes" id="UP000265703">
    <property type="component" value="Unassembled WGS sequence"/>
</dbReference>
<comment type="caution">
    <text evidence="1">The sequence shown here is derived from an EMBL/GenBank/DDBJ whole genome shotgun (WGS) entry which is preliminary data.</text>
</comment>
<feature type="non-terminal residue" evidence="1">
    <location>
        <position position="1"/>
    </location>
</feature>
<organism evidence="1 2">
    <name type="scientific">Glomus cerebriforme</name>
    <dbReference type="NCBI Taxonomy" id="658196"/>
    <lineage>
        <taxon>Eukaryota</taxon>
        <taxon>Fungi</taxon>
        <taxon>Fungi incertae sedis</taxon>
        <taxon>Mucoromycota</taxon>
        <taxon>Glomeromycotina</taxon>
        <taxon>Glomeromycetes</taxon>
        <taxon>Glomerales</taxon>
        <taxon>Glomeraceae</taxon>
        <taxon>Glomus</taxon>
    </lineage>
</organism>
<dbReference type="AlphaFoldDB" id="A0A397S997"/>
<sequence>ECSNIIFLKTSSIIYSGGYHYLQRGFSYPIYDYPGANISLSNLCELNCRSDDHYSLFCGLAKICRSIEKITVVLNYDNHYLVELIKVQNKIKYIKLIDESDKYYQHDNRFKDIFQALEKQAYSILYLNLNCINSSFLLSKFVNLETLILSKNCNFENLGTTSYSNLQIQYLN</sequence>
<proteinExistence type="predicted"/>
<dbReference type="EMBL" id="QKYT01000618">
    <property type="protein sequence ID" value="RIA82913.1"/>
    <property type="molecule type" value="Genomic_DNA"/>
</dbReference>
<reference evidence="1 2" key="1">
    <citation type="submission" date="2018-06" db="EMBL/GenBank/DDBJ databases">
        <title>Comparative genomics reveals the genomic features of Rhizophagus irregularis, R. cerebriforme, R. diaphanum and Gigaspora rosea, and their symbiotic lifestyle signature.</title>
        <authorList>
            <person name="Morin E."/>
            <person name="San Clemente H."/>
            <person name="Chen E.C.H."/>
            <person name="De La Providencia I."/>
            <person name="Hainaut M."/>
            <person name="Kuo A."/>
            <person name="Kohler A."/>
            <person name="Murat C."/>
            <person name="Tang N."/>
            <person name="Roy S."/>
            <person name="Loubradou J."/>
            <person name="Henrissat B."/>
            <person name="Grigoriev I.V."/>
            <person name="Corradi N."/>
            <person name="Roux C."/>
            <person name="Martin F.M."/>
        </authorList>
    </citation>
    <scope>NUCLEOTIDE SEQUENCE [LARGE SCALE GENOMIC DNA]</scope>
    <source>
        <strain evidence="1 2">DAOM 227022</strain>
    </source>
</reference>
<accession>A0A397S997</accession>
<dbReference type="OrthoDB" id="2389766at2759"/>
<protein>
    <recommendedName>
        <fullName evidence="3">F-box domain-containing protein</fullName>
    </recommendedName>
</protein>
<evidence type="ECO:0008006" key="3">
    <source>
        <dbReference type="Google" id="ProtNLM"/>
    </source>
</evidence>
<gene>
    <name evidence="1" type="ORF">C1645_834618</name>
</gene>
<evidence type="ECO:0000313" key="2">
    <source>
        <dbReference type="Proteomes" id="UP000265703"/>
    </source>
</evidence>
<name>A0A397S997_9GLOM</name>
<evidence type="ECO:0000313" key="1">
    <source>
        <dbReference type="EMBL" id="RIA82913.1"/>
    </source>
</evidence>
<keyword evidence="2" id="KW-1185">Reference proteome</keyword>